<keyword evidence="2" id="KW-0695">RNA-directed DNA polymerase</keyword>
<reference evidence="2" key="1">
    <citation type="journal article" date="2019" name="Sci. Rep.">
        <title>Draft genome of Tanacetum cinerariifolium, the natural source of mosquito coil.</title>
        <authorList>
            <person name="Yamashiro T."/>
            <person name="Shiraishi A."/>
            <person name="Satake H."/>
            <person name="Nakayama K."/>
        </authorList>
    </citation>
    <scope>NUCLEOTIDE SEQUENCE</scope>
</reference>
<dbReference type="PANTHER" id="PTHR36617:SF16">
    <property type="entry name" value="OS04G0516500 PROTEIN"/>
    <property type="match status" value="1"/>
</dbReference>
<comment type="caution">
    <text evidence="2">The sequence shown here is derived from an EMBL/GenBank/DDBJ whole genome shotgun (WGS) entry which is preliminary data.</text>
</comment>
<accession>A0A6L2LVF9</accession>
<dbReference type="EMBL" id="BKCJ010005268">
    <property type="protein sequence ID" value="GEU65793.1"/>
    <property type="molecule type" value="Genomic_DNA"/>
</dbReference>
<dbReference type="PANTHER" id="PTHR36617">
    <property type="entry name" value="PROTEIN, PUTATIVE-RELATED"/>
    <property type="match status" value="1"/>
</dbReference>
<dbReference type="Pfam" id="PF13966">
    <property type="entry name" value="zf-RVT"/>
    <property type="match status" value="1"/>
</dbReference>
<dbReference type="GO" id="GO:0003964">
    <property type="term" value="F:RNA-directed DNA polymerase activity"/>
    <property type="evidence" value="ECO:0007669"/>
    <property type="project" value="UniProtKB-KW"/>
</dbReference>
<evidence type="ECO:0000313" key="2">
    <source>
        <dbReference type="EMBL" id="GEU65793.1"/>
    </source>
</evidence>
<gene>
    <name evidence="2" type="ORF">Tci_037771</name>
</gene>
<evidence type="ECO:0000259" key="1">
    <source>
        <dbReference type="Pfam" id="PF13966"/>
    </source>
</evidence>
<keyword evidence="2" id="KW-0548">Nucleotidyltransferase</keyword>
<proteinExistence type="predicted"/>
<name>A0A6L2LVF9_TANCI</name>
<keyword evidence="2" id="KW-0808">Transferase</keyword>
<dbReference type="AlphaFoldDB" id="A0A6L2LVF9"/>
<feature type="domain" description="Reverse transcriptase zinc-binding" evidence="1">
    <location>
        <begin position="64"/>
        <end position="137"/>
    </location>
</feature>
<sequence length="241" mass="28480">MGFCKIAIGNGSTIRFWHDIWYGDICFKEKFKRLFNLKLQKDANVASNVASSFRRPPRSAREEIDKHDLVVSPSQNRWSKVLPVKLNVFSWRMMLDRLPTRSNLHNRGINITCILCPNCGAAIENRNHLFFGCSMSVDLARLIGRWWNIHIPIFDDPSSWNFWLNGMNLSSMQRRILEATFISMWWHIWKFRNLTLFSSKKPRKDRIFDDIVSHTYFWLSNRCRSFSVSMDVWLNDSLNAL</sequence>
<dbReference type="InterPro" id="IPR026960">
    <property type="entry name" value="RVT-Znf"/>
</dbReference>
<organism evidence="2">
    <name type="scientific">Tanacetum cinerariifolium</name>
    <name type="common">Dalmatian daisy</name>
    <name type="synonym">Chrysanthemum cinerariifolium</name>
    <dbReference type="NCBI Taxonomy" id="118510"/>
    <lineage>
        <taxon>Eukaryota</taxon>
        <taxon>Viridiplantae</taxon>
        <taxon>Streptophyta</taxon>
        <taxon>Embryophyta</taxon>
        <taxon>Tracheophyta</taxon>
        <taxon>Spermatophyta</taxon>
        <taxon>Magnoliopsida</taxon>
        <taxon>eudicotyledons</taxon>
        <taxon>Gunneridae</taxon>
        <taxon>Pentapetalae</taxon>
        <taxon>asterids</taxon>
        <taxon>campanulids</taxon>
        <taxon>Asterales</taxon>
        <taxon>Asteraceae</taxon>
        <taxon>Asteroideae</taxon>
        <taxon>Anthemideae</taxon>
        <taxon>Anthemidinae</taxon>
        <taxon>Tanacetum</taxon>
    </lineage>
</organism>
<protein>
    <submittedName>
        <fullName evidence="2">RNA-directed DNA polymerase, eukaryota, reverse transcriptase zinc-binding domain protein</fullName>
    </submittedName>
</protein>